<name>A0A401H2Y7_9APHY</name>
<organism evidence="1 2">
    <name type="scientific">Sparassis crispa</name>
    <dbReference type="NCBI Taxonomy" id="139825"/>
    <lineage>
        <taxon>Eukaryota</taxon>
        <taxon>Fungi</taxon>
        <taxon>Dikarya</taxon>
        <taxon>Basidiomycota</taxon>
        <taxon>Agaricomycotina</taxon>
        <taxon>Agaricomycetes</taxon>
        <taxon>Polyporales</taxon>
        <taxon>Sparassidaceae</taxon>
        <taxon>Sparassis</taxon>
    </lineage>
</organism>
<dbReference type="EMBL" id="BFAD01000014">
    <property type="protein sequence ID" value="GBE88730.1"/>
    <property type="molecule type" value="Genomic_DNA"/>
</dbReference>
<dbReference type="SUPFAM" id="SSF52047">
    <property type="entry name" value="RNI-like"/>
    <property type="match status" value="1"/>
</dbReference>
<comment type="caution">
    <text evidence="1">The sequence shown here is derived from an EMBL/GenBank/DDBJ whole genome shotgun (WGS) entry which is preliminary data.</text>
</comment>
<accession>A0A401H2Y7</accession>
<dbReference type="AlphaFoldDB" id="A0A401H2Y7"/>
<evidence type="ECO:0000313" key="1">
    <source>
        <dbReference type="EMBL" id="GBE88730.1"/>
    </source>
</evidence>
<dbReference type="STRING" id="139825.A0A401H2Y7"/>
<evidence type="ECO:0000313" key="2">
    <source>
        <dbReference type="Proteomes" id="UP000287166"/>
    </source>
</evidence>
<sequence>MSLHRALECLDVIEGIFQRFSSTREDRQTLARAARVCKAFADPALDALWETLDDIIPAFRLLPSLAVVFDEHGFQVDVTFGIIPQDAWDRFQQYARRVRKLTVMSPASALMEAPSRPLEQLAQRGGGQVVFPRLERLTWRQEYLSRSNRNILLLIPSSLEALSIQGVIRDSGGETSWQWLEASQDLLRTIFSRAPRLQAFAISGIVHPRALVSIRALPALRQVHIVSRIINLQAIRVLASFPYLVELSIHARFTIPDNSGCIGFPVLKDLSVRGTQMEHTPELVNRLPSIELTHLLSTILSPSVRTLSANIRADEDGQLEPLLSLIASKYRSLRVLSLEVDNAAPDTRSFSGVLRPLVSLRVLRIIRIRLLYSMLLPAELLVDMAMAWPEAIEVTLFAETPSIDTSIPVDAVYVLTEFARLCPKLETLELPYLDFQHPPSLDTLTATKGHGLRSLGVSAYSNMSIEDHAQVAHFVDTVFPKLAIDSQLNWLPLEEGYDSRMNWKRVLELMKELRRERESSSGQIGTRNSLGESNM</sequence>
<dbReference type="RefSeq" id="XP_027619643.1">
    <property type="nucleotide sequence ID" value="XM_027763842.1"/>
</dbReference>
<dbReference type="InParanoid" id="A0A401H2Y7"/>
<protein>
    <recommendedName>
        <fullName evidence="3">F-box domain-containing protein</fullName>
    </recommendedName>
</protein>
<reference evidence="1 2" key="1">
    <citation type="journal article" date="2018" name="Sci. Rep.">
        <title>Genome sequence of the cauliflower mushroom Sparassis crispa (Hanabiratake) and its association with beneficial usage.</title>
        <authorList>
            <person name="Kiyama R."/>
            <person name="Furutani Y."/>
            <person name="Kawaguchi K."/>
            <person name="Nakanishi T."/>
        </authorList>
    </citation>
    <scope>NUCLEOTIDE SEQUENCE [LARGE SCALE GENOMIC DNA]</scope>
</reference>
<dbReference type="GeneID" id="38785647"/>
<dbReference type="Gene3D" id="3.80.10.10">
    <property type="entry name" value="Ribonuclease Inhibitor"/>
    <property type="match status" value="1"/>
</dbReference>
<dbReference type="Proteomes" id="UP000287166">
    <property type="component" value="Unassembled WGS sequence"/>
</dbReference>
<dbReference type="OrthoDB" id="3222238at2759"/>
<gene>
    <name evidence="1" type="ORF">SCP_1401350</name>
</gene>
<proteinExistence type="predicted"/>
<keyword evidence="2" id="KW-1185">Reference proteome</keyword>
<dbReference type="InterPro" id="IPR032675">
    <property type="entry name" value="LRR_dom_sf"/>
</dbReference>
<evidence type="ECO:0008006" key="3">
    <source>
        <dbReference type="Google" id="ProtNLM"/>
    </source>
</evidence>